<dbReference type="GO" id="GO:0008235">
    <property type="term" value="F:metalloexopeptidase activity"/>
    <property type="evidence" value="ECO:0007669"/>
    <property type="project" value="InterPro"/>
</dbReference>
<dbReference type="InterPro" id="IPR036034">
    <property type="entry name" value="PDZ_sf"/>
</dbReference>
<dbReference type="PROSITE" id="PS50106">
    <property type="entry name" value="PDZ"/>
    <property type="match status" value="1"/>
</dbReference>
<dbReference type="GO" id="GO:0006508">
    <property type="term" value="P:proteolysis"/>
    <property type="evidence" value="ECO:0007669"/>
    <property type="project" value="InterPro"/>
</dbReference>
<dbReference type="SUPFAM" id="SSF53187">
    <property type="entry name" value="Zn-dependent exopeptidases"/>
    <property type="match status" value="1"/>
</dbReference>
<keyword evidence="2" id="KW-0378">Hydrolase</keyword>
<dbReference type="InterPro" id="IPR003137">
    <property type="entry name" value="PA_domain"/>
</dbReference>
<dbReference type="SMART" id="SM00228">
    <property type="entry name" value="PDZ"/>
    <property type="match status" value="1"/>
</dbReference>
<dbReference type="InterPro" id="IPR007484">
    <property type="entry name" value="Peptidase_M28"/>
</dbReference>
<feature type="domain" description="PDZ" evidence="1">
    <location>
        <begin position="518"/>
        <end position="576"/>
    </location>
</feature>
<organism evidence="2 3">
    <name type="scientific">Rubinisphaera italica</name>
    <dbReference type="NCBI Taxonomy" id="2527969"/>
    <lineage>
        <taxon>Bacteria</taxon>
        <taxon>Pseudomonadati</taxon>
        <taxon>Planctomycetota</taxon>
        <taxon>Planctomycetia</taxon>
        <taxon>Planctomycetales</taxon>
        <taxon>Planctomycetaceae</taxon>
        <taxon>Rubinisphaera</taxon>
    </lineage>
</organism>
<keyword evidence="2" id="KW-0645">Protease</keyword>
<keyword evidence="2" id="KW-0031">Aminopeptidase</keyword>
<dbReference type="CDD" id="cd06779">
    <property type="entry name" value="cpPDZ_Deg_HtrA-like"/>
    <property type="match status" value="1"/>
</dbReference>
<dbReference type="Pfam" id="PF02225">
    <property type="entry name" value="PA"/>
    <property type="match status" value="1"/>
</dbReference>
<dbReference type="Gene3D" id="2.30.42.10">
    <property type="match status" value="1"/>
</dbReference>
<dbReference type="SUPFAM" id="SSF50156">
    <property type="entry name" value="PDZ domain-like"/>
    <property type="match status" value="1"/>
</dbReference>
<dbReference type="RefSeq" id="WP_146503145.1">
    <property type="nucleotide sequence ID" value="NZ_SJPG01000001.1"/>
</dbReference>
<dbReference type="Proteomes" id="UP000316095">
    <property type="component" value="Unassembled WGS sequence"/>
</dbReference>
<sequence length="614" mass="67551">MTISKNSPLILALTIVVSVQIAQAERRDKTPIIEEEQQIFEDISYLASDAMEGRDTGSEQLMEVSEFLRNRLKKSGFTFPQAEEDGYQEFSIAGRPELGEQNKLQIPGIENGDLEIDKDFRVCAFGGNGAFTAPVVFCGYGIDDAEHNFDEFAGIDLKGKVALIMRRVPQQKKNGSLYVNKQGIIDVNRAGLRSKLENAKERGAIAVLFVNDPLSTIKAGDDLFAFGYGGSAKAEEIPVFQITVSAANRLLQAGIGQELGAIEAQIDQDMKPLSQELQGVKLTGQADMDFSNTQTGNVIAVMEPRDADIRETIIIGAHYDHVGWGTYGSLAPGTNAIHNGADDNASGSVALLTLAERLAKYSGQLDRRLVFIWFAAEERGLLGSKHYVQAPLYPLQDTIAMINLDMVGRMADEKLTVFGVGSSHIWKPWLDEIEKRTELNFFREEKSLGPSDHAPFFEKRIPILHLFSGLHEDYHRPTDDVDEINIQGIRRTVNVLETLVLNLANASERPDYIENKAHIQVGRHAGGRPSVGITPALNAEVKGLQILNVIENSPAHEAGLQAGDVIVFAEDTQISSRADFWKLIDSSSAGDKISVRLQRDGEIVETTIKLDKPR</sequence>
<dbReference type="OrthoDB" id="9762302at2"/>
<gene>
    <name evidence="2" type="primary">ywaD_2</name>
    <name evidence="2" type="ORF">Pan54_18490</name>
</gene>
<evidence type="ECO:0000259" key="1">
    <source>
        <dbReference type="PROSITE" id="PS50106"/>
    </source>
</evidence>
<proteinExistence type="predicted"/>
<dbReference type="Pfam" id="PF04389">
    <property type="entry name" value="Peptidase_M28"/>
    <property type="match status" value="1"/>
</dbReference>
<dbReference type="EMBL" id="SJPG01000001">
    <property type="protein sequence ID" value="TWT61114.1"/>
    <property type="molecule type" value="Genomic_DNA"/>
</dbReference>
<dbReference type="InterPro" id="IPR001478">
    <property type="entry name" value="PDZ"/>
</dbReference>
<accession>A0A5C5XE92</accession>
<dbReference type="Gene3D" id="3.50.30.30">
    <property type="match status" value="1"/>
</dbReference>
<dbReference type="Pfam" id="PF13180">
    <property type="entry name" value="PDZ_2"/>
    <property type="match status" value="1"/>
</dbReference>
<evidence type="ECO:0000313" key="3">
    <source>
        <dbReference type="Proteomes" id="UP000316095"/>
    </source>
</evidence>
<dbReference type="Gene3D" id="3.40.630.10">
    <property type="entry name" value="Zn peptidases"/>
    <property type="match status" value="1"/>
</dbReference>
<protein>
    <submittedName>
        <fullName evidence="2">Aminopeptidase YwaD</fullName>
        <ecNumber evidence="2">3.4.11.6</ecNumber>
    </submittedName>
</protein>
<reference evidence="2 3" key="1">
    <citation type="submission" date="2019-02" db="EMBL/GenBank/DDBJ databases">
        <title>Deep-cultivation of Planctomycetes and their phenomic and genomic characterization uncovers novel biology.</title>
        <authorList>
            <person name="Wiegand S."/>
            <person name="Jogler M."/>
            <person name="Boedeker C."/>
            <person name="Pinto D."/>
            <person name="Vollmers J."/>
            <person name="Rivas-Marin E."/>
            <person name="Kohn T."/>
            <person name="Peeters S.H."/>
            <person name="Heuer A."/>
            <person name="Rast P."/>
            <person name="Oberbeckmann S."/>
            <person name="Bunk B."/>
            <person name="Jeske O."/>
            <person name="Meyerdierks A."/>
            <person name="Storesund J.E."/>
            <person name="Kallscheuer N."/>
            <person name="Luecker S."/>
            <person name="Lage O.M."/>
            <person name="Pohl T."/>
            <person name="Merkel B.J."/>
            <person name="Hornburger P."/>
            <person name="Mueller R.-W."/>
            <person name="Bruemmer F."/>
            <person name="Labrenz M."/>
            <person name="Spormann A.M."/>
            <person name="Op Den Camp H."/>
            <person name="Overmann J."/>
            <person name="Amann R."/>
            <person name="Jetten M.S.M."/>
            <person name="Mascher T."/>
            <person name="Medema M.H."/>
            <person name="Devos D.P."/>
            <person name="Kaster A.-K."/>
            <person name="Ovreas L."/>
            <person name="Rohde M."/>
            <person name="Galperin M.Y."/>
            <person name="Jogler C."/>
        </authorList>
    </citation>
    <scope>NUCLEOTIDE SEQUENCE [LARGE SCALE GENOMIC DNA]</scope>
    <source>
        <strain evidence="2 3">Pan54</strain>
    </source>
</reference>
<dbReference type="InterPro" id="IPR045175">
    <property type="entry name" value="M28_fam"/>
</dbReference>
<evidence type="ECO:0000313" key="2">
    <source>
        <dbReference type="EMBL" id="TWT61114.1"/>
    </source>
</evidence>
<dbReference type="PANTHER" id="PTHR12147">
    <property type="entry name" value="METALLOPEPTIDASE M28 FAMILY MEMBER"/>
    <property type="match status" value="1"/>
</dbReference>
<dbReference type="AlphaFoldDB" id="A0A5C5XE92"/>
<comment type="caution">
    <text evidence="2">The sequence shown here is derived from an EMBL/GenBank/DDBJ whole genome shotgun (WGS) entry which is preliminary data.</text>
</comment>
<dbReference type="GO" id="GO:0004177">
    <property type="term" value="F:aminopeptidase activity"/>
    <property type="evidence" value="ECO:0007669"/>
    <property type="project" value="UniProtKB-KW"/>
</dbReference>
<dbReference type="PANTHER" id="PTHR12147:SF26">
    <property type="entry name" value="PEPTIDASE M28 DOMAIN-CONTAINING PROTEIN"/>
    <property type="match status" value="1"/>
</dbReference>
<keyword evidence="3" id="KW-1185">Reference proteome</keyword>
<dbReference type="EC" id="3.4.11.6" evidence="2"/>
<dbReference type="SUPFAM" id="SSF52025">
    <property type="entry name" value="PA domain"/>
    <property type="match status" value="1"/>
</dbReference>
<dbReference type="InterPro" id="IPR046450">
    <property type="entry name" value="PA_dom_sf"/>
</dbReference>
<name>A0A5C5XE92_9PLAN</name>